<feature type="compositionally biased region" description="Basic and acidic residues" evidence="7">
    <location>
        <begin position="1550"/>
        <end position="1562"/>
    </location>
</feature>
<feature type="region of interest" description="Disordered" evidence="7">
    <location>
        <begin position="1543"/>
        <end position="1562"/>
    </location>
</feature>
<dbReference type="Pfam" id="PF20255">
    <property type="entry name" value="DUF6606"/>
    <property type="match status" value="1"/>
</dbReference>
<keyword evidence="3" id="KW-0645">Protease</keyword>
<dbReference type="GeneID" id="38119256"/>
<keyword evidence="6" id="KW-0788">Thiol protease</keyword>
<evidence type="ECO:0000256" key="5">
    <source>
        <dbReference type="ARBA" id="ARBA00022801"/>
    </source>
</evidence>
<gene>
    <name evidence="11" type="ORF">DSM5745_08886</name>
</gene>
<keyword evidence="4" id="KW-0833">Ubl conjugation pathway</keyword>
<evidence type="ECO:0000259" key="9">
    <source>
        <dbReference type="Pfam" id="PF12359"/>
    </source>
</evidence>
<comment type="caution">
    <text evidence="11">The sequence shown here is derived from an EMBL/GenBank/DDBJ whole genome shotgun (WGS) entry which is preliminary data.</text>
</comment>
<feature type="domain" description="DUF3645" evidence="9">
    <location>
        <begin position="2363"/>
        <end position="2395"/>
    </location>
</feature>
<dbReference type="EC" id="3.4.19.12" evidence="2"/>
<evidence type="ECO:0000256" key="6">
    <source>
        <dbReference type="ARBA" id="ARBA00022807"/>
    </source>
</evidence>
<proteinExistence type="predicted"/>
<evidence type="ECO:0000256" key="7">
    <source>
        <dbReference type="SAM" id="MobiDB-lite"/>
    </source>
</evidence>
<dbReference type="SUPFAM" id="SSF52540">
    <property type="entry name" value="P-loop containing nucleoside triphosphate hydrolases"/>
    <property type="match status" value="1"/>
</dbReference>
<dbReference type="InterPro" id="IPR022099">
    <property type="entry name" value="DUF3638"/>
</dbReference>
<accession>A0A3D8R561</accession>
<reference evidence="11 12" key="1">
    <citation type="journal article" date="2018" name="IMA Fungus">
        <title>IMA Genome-F 9: Draft genome sequence of Annulohypoxylon stygium, Aspergillus mulundensis, Berkeleyomyces basicola (syn. Thielaviopsis basicola), Ceratocystis smalleyi, two Cercospora beticola strains, Coleophoma cylindrospora, Fusarium fracticaudum, Phialophora cf. hyalina, and Morchella septimelata.</title>
        <authorList>
            <person name="Wingfield B.D."/>
            <person name="Bills G.F."/>
            <person name="Dong Y."/>
            <person name="Huang W."/>
            <person name="Nel W.J."/>
            <person name="Swalarsk-Parry B.S."/>
            <person name="Vaghefi N."/>
            <person name="Wilken P.M."/>
            <person name="An Z."/>
            <person name="de Beer Z.W."/>
            <person name="De Vos L."/>
            <person name="Chen L."/>
            <person name="Duong T.A."/>
            <person name="Gao Y."/>
            <person name="Hammerbacher A."/>
            <person name="Kikkert J.R."/>
            <person name="Li Y."/>
            <person name="Li H."/>
            <person name="Li K."/>
            <person name="Li Q."/>
            <person name="Liu X."/>
            <person name="Ma X."/>
            <person name="Naidoo K."/>
            <person name="Pethybridge S.J."/>
            <person name="Sun J."/>
            <person name="Steenkamp E.T."/>
            <person name="van der Nest M.A."/>
            <person name="van Wyk S."/>
            <person name="Wingfield M.J."/>
            <person name="Xiong C."/>
            <person name="Yue Q."/>
            <person name="Zhang X."/>
        </authorList>
    </citation>
    <scope>NUCLEOTIDE SEQUENCE [LARGE SCALE GENOMIC DNA]</scope>
    <source>
        <strain evidence="11 12">DSM 5745</strain>
    </source>
</reference>
<evidence type="ECO:0000259" key="8">
    <source>
        <dbReference type="Pfam" id="PF12340"/>
    </source>
</evidence>
<feature type="domain" description="DUF3638" evidence="8">
    <location>
        <begin position="2028"/>
        <end position="2245"/>
    </location>
</feature>
<dbReference type="RefSeq" id="XP_026600915.1">
    <property type="nucleotide sequence ID" value="XM_026750902.1"/>
</dbReference>
<dbReference type="InterPro" id="IPR051346">
    <property type="entry name" value="OTU_Deubiquitinase"/>
</dbReference>
<evidence type="ECO:0000313" key="12">
    <source>
        <dbReference type="Proteomes" id="UP000256690"/>
    </source>
</evidence>
<protein>
    <recommendedName>
        <fullName evidence="2">ubiquitinyl hydrolase 1</fullName>
        <ecNumber evidence="2">3.4.19.12</ecNumber>
    </recommendedName>
</protein>
<evidence type="ECO:0000256" key="4">
    <source>
        <dbReference type="ARBA" id="ARBA00022786"/>
    </source>
</evidence>
<keyword evidence="12" id="KW-1185">Reference proteome</keyword>
<dbReference type="InterPro" id="IPR027417">
    <property type="entry name" value="P-loop_NTPase"/>
</dbReference>
<dbReference type="EMBL" id="PVWQ01000011">
    <property type="protein sequence ID" value="RDW69126.1"/>
    <property type="molecule type" value="Genomic_DNA"/>
</dbReference>
<dbReference type="Pfam" id="PF12340">
    <property type="entry name" value="DUF3638"/>
    <property type="match status" value="1"/>
</dbReference>
<dbReference type="STRING" id="1810919.A0A3D8R561"/>
<dbReference type="PANTHER" id="PTHR13367:SF33">
    <property type="entry name" value="P-LOOP CONTAINING NUCLEOSIDE TRIPHOSPHATE HYDROLASE PROTEIN"/>
    <property type="match status" value="1"/>
</dbReference>
<evidence type="ECO:0000313" key="11">
    <source>
        <dbReference type="EMBL" id="RDW69126.1"/>
    </source>
</evidence>
<evidence type="ECO:0000256" key="2">
    <source>
        <dbReference type="ARBA" id="ARBA00012759"/>
    </source>
</evidence>
<name>A0A3D8R561_9EURO</name>
<feature type="domain" description="DUF6606" evidence="10">
    <location>
        <begin position="9"/>
        <end position="282"/>
    </location>
</feature>
<dbReference type="PANTHER" id="PTHR13367">
    <property type="entry name" value="UBIQUITIN THIOESTERASE"/>
    <property type="match status" value="1"/>
</dbReference>
<organism evidence="11 12">
    <name type="scientific">Aspergillus mulundensis</name>
    <dbReference type="NCBI Taxonomy" id="1810919"/>
    <lineage>
        <taxon>Eukaryota</taxon>
        <taxon>Fungi</taxon>
        <taxon>Dikarya</taxon>
        <taxon>Ascomycota</taxon>
        <taxon>Pezizomycotina</taxon>
        <taxon>Eurotiomycetes</taxon>
        <taxon>Eurotiomycetidae</taxon>
        <taxon>Eurotiales</taxon>
        <taxon>Aspergillaceae</taxon>
        <taxon>Aspergillus</taxon>
        <taxon>Aspergillus subgen. Nidulantes</taxon>
    </lineage>
</organism>
<sequence length="3102" mass="354509">MDCETFGYIFHHVIFPPKLPDSPEHKQKSLERNLMLIVRDVLDSFLAKREQEIKARWEPVTHMIEMWLSIDGAAGFDLNRYEEALINTLKRLRDHGALALYVAEQNCGWLAHYDIEMNKIIIDAFETSALSTAVLKARGPLIRCFPGQSVAIPATMVDDLSFCKYLAHNLCRLNIEYVREMRPKACDLRENIEETRDTAHPGLITEGLMAQLLAFGEHSAYKSFEKHVSDEVNLNDGKKAWRRSPLWFVIKVAIQTILYRIFPDCEGRTEYKNFMAFLVVELGSRARNQESVARTQKFSDIASVLNIMQAKIARRVSKLQDKTLDFVLERVAEVNGAIMERLQELHSHIRTRDLKIVPTTFGPVRDIDLATSLKHSRDHLREAMMHSPAVRPKSTFNRQHKTRIQRQSIGLPKLRDGEILTLLDFEAWVDTQLQSWRSTTCLTDKVCCDLAELIHKYSSYADKKYAQMPDQMSLMFLVIMELWVALDKLCIKHCPHGLLEEFSPEIPKKFLQPLLLPHQRQMQRAQDVEEYIRTRHQKCNSKGPGIFDDPGPDTFAVRYFDKTRHHKNLRDSIIRSATAEREGRRREWEERSNRYQDLLDESSNLAHETEFDEWNREIHYSSCKKCRLETSASNLHIEVHEWPLPEDDDLIKNIVFELDCPIWFAGWRDITWKIIDEYGRPQARETSTMEIKLLDYPATKNFASNRAPRLTLASSTKSWANTHYRIQSFPVHFEKVAVGNTLKFSLWDDAKQVWAAVRCRLPKAAIKYLCIFNVSATAYGSHQYAVESCGHGQNKVLADQRICHSTLSLHEMNAFGHLRSGENLQWYNITRELASPHISMNEEPAHKLFCQAAWEFGSVSPDSQLRAAHTFFEEPDAVNKLLQTLEGRLDSIHKNWNEHYTLHTIVVLGLRALSLCPTSFFERAASLLRHCRKVALEWCTGITNMLDAQVGPDSHACLKLLFRLGGICVLTYAVEDEHLPALLQSGEDLQMLARSSILFFENTSQPIAEQALETRAMVIQTTRILRRAEQQVSKLIEEDPTGLNDAVQQTASHIKITSAWSFDSGDNMRWAMNRSIQTLHERPQEVRYNVLSGELLIDNQPPSRLPEKYTKHAIFQRLFGQVRKSYTWSLEGPANIAKRTLSVVRSSLRGSTSTFMTTKPVGDYQVHFGLNGDQLVIKAKKASQILRLIPHDVLVEDFPESLIKMHAHWLDLETGVLEFRPLDQAWQPSGLNWSMSFKQETEGSSATKQGQRTLVDIHNTLFSQIADVLKGLDDPKHIQVTISPNGTVEAKLVRLHLSFFINEEKELECREHNAIVDLNQDIGCFYGLLNKLVLRAKTEQGHRTVLIPHGKVKFGKDTPNTEVSIELPGAPRIKYFHYLLDSSLELLSDSTGMVGALYQAYLHAVTAFVLPDPATKRTGTEEALRILRQARMKSPFPLDSESIRLLELIAALTPWRQYFPPGMEVLQRVSWNGELCALAQHDDFRLLAQEIFDNTTKFIRFWDSKKEPPPPGLDRGDMRLLDRARSRNSHFYKSEYGGTTRCEAGAPSEYKARDRPEPASDRSHRAYEIATLIRNWPAALLKKEDLFGAIKGWGRIDTQIRQPNQYTYTTLIDASMQKLWASLYNQCRSSRRETDTYSLISVFCMVAFGKSNDSSMCHLRSLLAVAFSGSFPEMPAQLLHGSVQIGLAPGQNIDRGEVQSTISNHYPSFKSDFGKNPKSVPKDEKRRITKTQKKLYNSTKKQAIDALTSSIVEQWPCETLRRPSNMEPWQTKSFNDCEQLFRSSRKNILFSQFVRDVQDKLDTMTVSLCPPLQLPQPPKRLMFPIRSLDIWHPPCIYDLLRAAKAPSLMDIDYTSLKFERDQVPACPKNDSDATLGTLISGLPKGSNHLLQEYARDLLESWEALKKVCLPQDPTDLPVNRDILERHHDDILERRNTLWAEITSTLTTVKHRWEDIGISILAPSVTVSSILSFLAADKWSSVPEPWKAILLTFAKTISSLRRCERLQEHFDNYDVNMFYREAETVSCDGWEPSDNPDWLLLEIESDLTIRMRQADIVGKMITPETQSNAVLQLNMGEGKTTVITPMIAASLSNGSQLARIIVLKPLLRQSANILAQRLGGLLNRPVYYVPFSRNTKLDESLVESLNAIYSECIEKRGVLIVLPEQLLSLRLVGLDMATNTALSLIRLQEELQNRCRTIIDESDEVLDPKFQLIYTRGNQQNVDGDSDRWHIIQDVLEVVEKEAVALQAEDPNILQVEQQGTRYPLLHFLKAQGPLSLLGKVAKAIFHQALPGLSFQQWSEQTRLCALQFVCSPDVSQDDQDTVREAFKNSIMLKRLLVLRGLFAHRILRFALAGKRWWVDYGVHPSRCLMAVPFRAKGVPSENAEFGHADVALTLTCLSYYYGGLSEDQVRQCFQLILKDNDPGVEYERWIVKIREDLPEGLRSFNGVNLEDRQTFREDLYPRLRYQKAIIDFFLSKVVFPKEAKEFPFKLSTSAWDIPSKQGQLLTTGFSGTNDNRYMLPKSMPQKDLPDLLHTNAMVLNQLLREENMRCVLAENPNGGQVSVEGLLRLVNDQDHRIKVIIDVGAQILESSNEEVAKAWLATTGAQASAAIFYNEEDEAVVVDHDGFIEPLIASPFRGRMHLCLVFLDQHHSRGVDLKLPRNYRAAVTLGPRLTKDRLVQACNRMRELGNGQSVAFFIPPEVRHSLKANDNGNFTSFEVIDWVLKQTCAHLENLRPLWAWQGLQYYRCLQIWEDFKPETNTLQDMVTQIQESESKTLSQLYAPWEDPPYCLDTLRALALYDQAAGELFDVWYNSSTAITMLHEEQEREITQEVQREQQVCRPRAVTALNHCVHGDLKHFVRHGRFPGHFRSEAVGKQPPFMTLLRTSAGKFKAPLELMGKLLYATVDFLKSIEEGANSVDDEFLKPVHWVLSNVHSSQLIIISQYEANALIPEIRKSEKVTLHMYAPRTTKDMCSFSKLDFLTIGKKRPALQIPPELIQALEIFSGSLYFDTFAEYEAACHFFGFMTDRTRDLNVPEECVTSEGFVNEQGRNQVGWPVKSPFETNPLPFLKAWYSTRTKGHGFAQSHVGTIVEARRLSEDRF</sequence>
<evidence type="ECO:0000259" key="10">
    <source>
        <dbReference type="Pfam" id="PF20255"/>
    </source>
</evidence>
<evidence type="ECO:0000256" key="1">
    <source>
        <dbReference type="ARBA" id="ARBA00000707"/>
    </source>
</evidence>
<dbReference type="Proteomes" id="UP000256690">
    <property type="component" value="Unassembled WGS sequence"/>
</dbReference>
<dbReference type="Pfam" id="PF12359">
    <property type="entry name" value="DUF3645"/>
    <property type="match status" value="1"/>
</dbReference>
<keyword evidence="5" id="KW-0378">Hydrolase</keyword>
<evidence type="ECO:0000256" key="3">
    <source>
        <dbReference type="ARBA" id="ARBA00022670"/>
    </source>
</evidence>
<dbReference type="InterPro" id="IPR022105">
    <property type="entry name" value="DUF3645"/>
</dbReference>
<comment type="catalytic activity">
    <reaction evidence="1">
        <text>Thiol-dependent hydrolysis of ester, thioester, amide, peptide and isopeptide bonds formed by the C-terminal Gly of ubiquitin (a 76-residue protein attached to proteins as an intracellular targeting signal).</text>
        <dbReference type="EC" id="3.4.19.12"/>
    </reaction>
</comment>
<dbReference type="OrthoDB" id="3182339at2759"/>
<dbReference type="GO" id="GO:0004843">
    <property type="term" value="F:cysteine-type deubiquitinase activity"/>
    <property type="evidence" value="ECO:0007669"/>
    <property type="project" value="UniProtKB-EC"/>
</dbReference>
<dbReference type="InterPro" id="IPR046541">
    <property type="entry name" value="DUF6606"/>
</dbReference>
<dbReference type="GO" id="GO:0006508">
    <property type="term" value="P:proteolysis"/>
    <property type="evidence" value="ECO:0007669"/>
    <property type="project" value="UniProtKB-KW"/>
</dbReference>